<comment type="caution">
    <text evidence="1">The sequence shown here is derived from an EMBL/GenBank/DDBJ whole genome shotgun (WGS) entry which is preliminary data.</text>
</comment>
<sequence>MTSYLGAIVAARTNDKDGVYTNLKSAVSKSSTCGSKAAKDLEFSKFWSDATFQSIVK</sequence>
<dbReference type="AlphaFoldDB" id="A0A645GR40"/>
<protein>
    <submittedName>
        <fullName evidence="1">Uncharacterized protein</fullName>
    </submittedName>
</protein>
<accession>A0A645GR40</accession>
<reference evidence="1" key="1">
    <citation type="submission" date="2019-08" db="EMBL/GenBank/DDBJ databases">
        <authorList>
            <person name="Kucharzyk K."/>
            <person name="Murdoch R.W."/>
            <person name="Higgins S."/>
            <person name="Loffler F."/>
        </authorList>
    </citation>
    <scope>NUCLEOTIDE SEQUENCE</scope>
</reference>
<organism evidence="1">
    <name type="scientific">bioreactor metagenome</name>
    <dbReference type="NCBI Taxonomy" id="1076179"/>
    <lineage>
        <taxon>unclassified sequences</taxon>
        <taxon>metagenomes</taxon>
        <taxon>ecological metagenomes</taxon>
    </lineage>
</organism>
<name>A0A645GR40_9ZZZZ</name>
<proteinExistence type="predicted"/>
<gene>
    <name evidence="1" type="ORF">SDC9_176089</name>
</gene>
<dbReference type="EMBL" id="VSSQ01079010">
    <property type="protein sequence ID" value="MPN28646.1"/>
    <property type="molecule type" value="Genomic_DNA"/>
</dbReference>
<evidence type="ECO:0000313" key="1">
    <source>
        <dbReference type="EMBL" id="MPN28646.1"/>
    </source>
</evidence>